<sequence>MSVYLLHSVLYLPSFPQKCHQQQQTVPLRQSFPWNNQRKLNANTLSKQSPSQDDAPFRCIVVLVAVSSSKDKFPLQTITKCKKNDKSSFVRNPPLHFKCPPRKSQLFIQNILQIFNQQKQNCSVRKKISSPLSEKEKQKSAQFPLETLADCERCKIVLMKHLFSFFHCENNNNNKKTNQTFYFV</sequence>
<accession>A0A8D8FGT8</accession>
<organism evidence="1">
    <name type="scientific">Culex pipiens</name>
    <name type="common">House mosquito</name>
    <dbReference type="NCBI Taxonomy" id="7175"/>
    <lineage>
        <taxon>Eukaryota</taxon>
        <taxon>Metazoa</taxon>
        <taxon>Ecdysozoa</taxon>
        <taxon>Arthropoda</taxon>
        <taxon>Hexapoda</taxon>
        <taxon>Insecta</taxon>
        <taxon>Pterygota</taxon>
        <taxon>Neoptera</taxon>
        <taxon>Endopterygota</taxon>
        <taxon>Diptera</taxon>
        <taxon>Nematocera</taxon>
        <taxon>Culicoidea</taxon>
        <taxon>Culicidae</taxon>
        <taxon>Culicinae</taxon>
        <taxon>Culicini</taxon>
        <taxon>Culex</taxon>
        <taxon>Culex</taxon>
    </lineage>
</organism>
<dbReference type="EMBL" id="HBUE01065095">
    <property type="protein sequence ID" value="CAG6470325.1"/>
    <property type="molecule type" value="Transcribed_RNA"/>
</dbReference>
<proteinExistence type="predicted"/>
<reference evidence="1" key="1">
    <citation type="submission" date="2021-05" db="EMBL/GenBank/DDBJ databases">
        <authorList>
            <person name="Alioto T."/>
            <person name="Alioto T."/>
            <person name="Gomez Garrido J."/>
        </authorList>
    </citation>
    <scope>NUCLEOTIDE SEQUENCE</scope>
</reference>
<name>A0A8D8FGT8_CULPI</name>
<evidence type="ECO:0000313" key="1">
    <source>
        <dbReference type="EMBL" id="CAG6470325.1"/>
    </source>
</evidence>
<protein>
    <submittedName>
        <fullName evidence="1">(northern house mosquito) hypothetical protein</fullName>
    </submittedName>
</protein>
<dbReference type="AlphaFoldDB" id="A0A8D8FGT8"/>